<dbReference type="PANTHER" id="PTHR47163:SF3">
    <property type="entry name" value="PROTEIN CBG18017"/>
    <property type="match status" value="1"/>
</dbReference>
<dbReference type="PANTHER" id="PTHR47163">
    <property type="entry name" value="DDE_TNP_IS1595 DOMAIN-CONTAINING PROTEIN"/>
    <property type="match status" value="1"/>
</dbReference>
<reference evidence="3" key="2">
    <citation type="submission" date="2019-09" db="UniProtKB">
        <authorList>
            <consortium name="WormBaseParasite"/>
        </authorList>
    </citation>
    <scope>IDENTIFICATION</scope>
</reference>
<organism evidence="2 3">
    <name type="scientific">Heligmosomoides polygyrus</name>
    <name type="common">Parasitic roundworm</name>
    <dbReference type="NCBI Taxonomy" id="6339"/>
    <lineage>
        <taxon>Eukaryota</taxon>
        <taxon>Metazoa</taxon>
        <taxon>Ecdysozoa</taxon>
        <taxon>Nematoda</taxon>
        <taxon>Chromadorea</taxon>
        <taxon>Rhabditida</taxon>
        <taxon>Rhabditina</taxon>
        <taxon>Rhabditomorpha</taxon>
        <taxon>Strongyloidea</taxon>
        <taxon>Heligmosomidae</taxon>
        <taxon>Heligmosomoides</taxon>
    </lineage>
</organism>
<sequence length="310" mass="35454">MEDHAMNLQSLQNFSYFTSWGELDRMSPEEFDAYLADRGLLWKTRKCPNCLLPRSLSGQFGGEDQGVRLRFQCSRRECRKRGIPRTVGYLKDTFFEQLRGSRKSLFLASVLFVDSMGTVEDRSLCCNVSKNTITQWDQWFRNIIVETFFDNEAPRKIGGPNTVLQLEEACIAKRKCTRGRLARDSWVVGGMISDSREIFVEITPTRDSATLDSIITKHVLPGTTIGNLGYVHNTVSNEQSSIEDLPSDMHIQGTEGAWYNIERAVKLKGGLKGALGDDHFLESVWKWQHNSEPRLYLLWSEIAKRYPLID</sequence>
<dbReference type="Proteomes" id="UP000050761">
    <property type="component" value="Unassembled WGS sequence"/>
</dbReference>
<dbReference type="AlphaFoldDB" id="A0A183FUG7"/>
<name>A0A183FUG7_HELPZ</name>
<accession>A0A3P8A0J6</accession>
<dbReference type="InterPro" id="IPR053164">
    <property type="entry name" value="IS1016-like_transposase"/>
</dbReference>
<protein>
    <submittedName>
        <fullName evidence="3">DDE_Tnp_IS1595 domain-containing protein</fullName>
    </submittedName>
</protein>
<reference evidence="1 2" key="1">
    <citation type="submission" date="2018-11" db="EMBL/GenBank/DDBJ databases">
        <authorList>
            <consortium name="Pathogen Informatics"/>
        </authorList>
    </citation>
    <scope>NUCLEOTIDE SEQUENCE [LARGE SCALE GENOMIC DNA]</scope>
</reference>
<dbReference type="OrthoDB" id="424490at2759"/>
<keyword evidence="2" id="KW-1185">Reference proteome</keyword>
<dbReference type="WBParaSite" id="HPBE_0001183101-mRNA-1">
    <property type="protein sequence ID" value="HPBE_0001183101-mRNA-1"/>
    <property type="gene ID" value="HPBE_0001183101"/>
</dbReference>
<gene>
    <name evidence="1" type="ORF">HPBE_LOCUS11832</name>
</gene>
<dbReference type="EMBL" id="UZAH01027247">
    <property type="protein sequence ID" value="VDO89994.1"/>
    <property type="molecule type" value="Genomic_DNA"/>
</dbReference>
<evidence type="ECO:0000313" key="2">
    <source>
        <dbReference type="Proteomes" id="UP000050761"/>
    </source>
</evidence>
<evidence type="ECO:0000313" key="3">
    <source>
        <dbReference type="WBParaSite" id="HPBE_0001183101-mRNA-1"/>
    </source>
</evidence>
<accession>A0A183FUG7</accession>
<proteinExistence type="predicted"/>
<evidence type="ECO:0000313" key="1">
    <source>
        <dbReference type="EMBL" id="VDO89994.1"/>
    </source>
</evidence>